<dbReference type="EMBL" id="NSJV01000418">
    <property type="protein sequence ID" value="PAU46805.1"/>
    <property type="molecule type" value="Genomic_DNA"/>
</dbReference>
<feature type="non-terminal residue" evidence="3">
    <location>
        <position position="298"/>
    </location>
</feature>
<dbReference type="PANTHER" id="PTHR43591">
    <property type="entry name" value="METHYLTRANSFERASE"/>
    <property type="match status" value="1"/>
</dbReference>
<organism evidence="3 4">
    <name type="scientific">Streptomyces albireticuli</name>
    <dbReference type="NCBI Taxonomy" id="1940"/>
    <lineage>
        <taxon>Bacteria</taxon>
        <taxon>Bacillati</taxon>
        <taxon>Actinomycetota</taxon>
        <taxon>Actinomycetes</taxon>
        <taxon>Kitasatosporales</taxon>
        <taxon>Streptomycetaceae</taxon>
        <taxon>Streptomyces</taxon>
    </lineage>
</organism>
<dbReference type="GO" id="GO:0008168">
    <property type="term" value="F:methyltransferase activity"/>
    <property type="evidence" value="ECO:0007669"/>
    <property type="project" value="UniProtKB-ARBA"/>
</dbReference>
<dbReference type="AlphaFoldDB" id="A0A2A2D5K5"/>
<dbReference type="CDD" id="cd02440">
    <property type="entry name" value="AdoMet_MTases"/>
    <property type="match status" value="1"/>
</dbReference>
<keyword evidence="4" id="KW-1185">Reference proteome</keyword>
<dbReference type="Pfam" id="PF13649">
    <property type="entry name" value="Methyltransf_25"/>
    <property type="match status" value="1"/>
</dbReference>
<feature type="domain" description="Methyltransferase" evidence="2">
    <location>
        <begin position="71"/>
        <end position="163"/>
    </location>
</feature>
<comment type="caution">
    <text evidence="3">The sequence shown here is derived from an EMBL/GenBank/DDBJ whole genome shotgun (WGS) entry which is preliminary data.</text>
</comment>
<dbReference type="Gene3D" id="3.40.50.150">
    <property type="entry name" value="Vaccinia Virus protein VP39"/>
    <property type="match status" value="1"/>
</dbReference>
<dbReference type="Proteomes" id="UP000218944">
    <property type="component" value="Unassembled WGS sequence"/>
</dbReference>
<evidence type="ECO:0000313" key="4">
    <source>
        <dbReference type="Proteomes" id="UP000218944"/>
    </source>
</evidence>
<evidence type="ECO:0000259" key="2">
    <source>
        <dbReference type="Pfam" id="PF13649"/>
    </source>
</evidence>
<protein>
    <recommendedName>
        <fullName evidence="2">Methyltransferase domain-containing protein</fullName>
    </recommendedName>
</protein>
<sequence length="298" mass="31687">MTHGGSTGKETADVEADEETPPPGREPDGHGSGDYGRTFGEVYDDWYPPGFADGDAAVAALADLGGDGEALELGVGTGRIAIPLARRGLRVHGVDSSPEMLRRLRGKPGGDLVRAVLADMADCDLGHRFTLVYSVFNSLFCLPDQARQAACLAVAARHLAPGGRLVVEHQMPAGVSPGVSVRHFHTGADRFRFSVVDCDPVTQVMERRTVAVTDGDAVSYRSVIRYVWPGELDLMAAAAGLVPLARTADWKGSPMSPDSPCCVSVYGHRAPAAPRGAVLRARYACDTDPRLAAVRVRW</sequence>
<gene>
    <name evidence="3" type="ORF">CK936_22350</name>
</gene>
<proteinExistence type="predicted"/>
<dbReference type="InterPro" id="IPR029063">
    <property type="entry name" value="SAM-dependent_MTases_sf"/>
</dbReference>
<dbReference type="InterPro" id="IPR041698">
    <property type="entry name" value="Methyltransf_25"/>
</dbReference>
<name>A0A2A2D5K5_9ACTN</name>
<accession>A0A2A2D5K5</accession>
<feature type="region of interest" description="Disordered" evidence="1">
    <location>
        <begin position="1"/>
        <end position="35"/>
    </location>
</feature>
<dbReference type="PANTHER" id="PTHR43591:SF24">
    <property type="entry name" value="2-METHOXY-6-POLYPRENYL-1,4-BENZOQUINOL METHYLASE, MITOCHONDRIAL"/>
    <property type="match status" value="1"/>
</dbReference>
<evidence type="ECO:0000313" key="3">
    <source>
        <dbReference type="EMBL" id="PAU46805.1"/>
    </source>
</evidence>
<evidence type="ECO:0000256" key="1">
    <source>
        <dbReference type="SAM" id="MobiDB-lite"/>
    </source>
</evidence>
<reference evidence="3 4" key="1">
    <citation type="submission" date="2017-08" db="EMBL/GenBank/DDBJ databases">
        <title>Genome sequence of Streptomyces albireticuli NRRL B-1670.</title>
        <authorList>
            <person name="Graham D.E."/>
            <person name="Mahan K.M."/>
            <person name="Klingeman D.M."/>
            <person name="Hettich R.L."/>
            <person name="Parry R.J."/>
            <person name="Spain J.C."/>
        </authorList>
    </citation>
    <scope>NUCLEOTIDE SEQUENCE [LARGE SCALE GENOMIC DNA]</scope>
    <source>
        <strain evidence="3 4">NRRL B-1670</strain>
    </source>
</reference>
<dbReference type="SUPFAM" id="SSF53335">
    <property type="entry name" value="S-adenosyl-L-methionine-dependent methyltransferases"/>
    <property type="match status" value="1"/>
</dbReference>